<name>A0A173LNG2_9ACTN</name>
<dbReference type="STRING" id="499555.BJL86_1318"/>
<dbReference type="EMBL" id="CP015961">
    <property type="protein sequence ID" value="ANI92100.1"/>
    <property type="molecule type" value="Genomic_DNA"/>
</dbReference>
<dbReference type="KEGG" id="dtm:BJL86_1318"/>
<sequence>MSTAKKSSKRGDILIDRVYDARKGEGVPDGAECFLVDRLWPRGVAKDSIELDGWPKELTPSNELRKRFHAGDLDWPNFSKAYRKELDDSFAEGDLDEALSTLRSALSDGDVVLLIAGKDTERTHAKVLRDWLEGAL</sequence>
<proteinExistence type="predicted"/>
<evidence type="ECO:0000313" key="1">
    <source>
        <dbReference type="EMBL" id="ANI92100.1"/>
    </source>
</evidence>
<evidence type="ECO:0000313" key="2">
    <source>
        <dbReference type="Proteomes" id="UP000186104"/>
    </source>
</evidence>
<dbReference type="Pfam" id="PF22752">
    <property type="entry name" value="DUF488-N3i"/>
    <property type="match status" value="1"/>
</dbReference>
<organism evidence="1 2">
    <name type="scientific">Dietzia timorensis</name>
    <dbReference type="NCBI Taxonomy" id="499555"/>
    <lineage>
        <taxon>Bacteria</taxon>
        <taxon>Bacillati</taxon>
        <taxon>Actinomycetota</taxon>
        <taxon>Actinomycetes</taxon>
        <taxon>Mycobacteriales</taxon>
        <taxon>Dietziaceae</taxon>
        <taxon>Dietzia</taxon>
    </lineage>
</organism>
<accession>A0A173LNG2</accession>
<dbReference type="OrthoDB" id="9790745at2"/>
<dbReference type="PANTHER" id="PTHR36849">
    <property type="entry name" value="CYTOPLASMIC PROTEIN-RELATED"/>
    <property type="match status" value="1"/>
</dbReference>
<reference evidence="1 2" key="1">
    <citation type="submission" date="2016-06" db="EMBL/GenBank/DDBJ databases">
        <title>Complete genome sequence of a saline-alkali tolerant type strain Dietzia timorensis ID05-A0528T.</title>
        <authorList>
            <person name="Wu X."/>
        </authorList>
    </citation>
    <scope>NUCLEOTIDE SEQUENCE [LARGE SCALE GENOMIC DNA]</scope>
    <source>
        <strain evidence="1 2">ID05-A0528</strain>
    </source>
</reference>
<protein>
    <submittedName>
        <fullName evidence="1">Uncharacterized protein YeaO</fullName>
    </submittedName>
</protein>
<dbReference type="InterPro" id="IPR052552">
    <property type="entry name" value="YeaO-like"/>
</dbReference>
<dbReference type="PANTHER" id="PTHR36849:SF1">
    <property type="entry name" value="CYTOPLASMIC PROTEIN"/>
    <property type="match status" value="1"/>
</dbReference>
<keyword evidence="2" id="KW-1185">Reference proteome</keyword>
<dbReference type="Proteomes" id="UP000186104">
    <property type="component" value="Chromosome"/>
</dbReference>
<gene>
    <name evidence="1" type="ORF">BJL86_1318</name>
</gene>
<dbReference type="AlphaFoldDB" id="A0A173LNG2"/>
<dbReference type="RefSeq" id="WP_082908425.1">
    <property type="nucleotide sequence ID" value="NZ_CP015961.1"/>
</dbReference>